<comment type="caution">
    <text evidence="1">The sequence shown here is derived from an EMBL/GenBank/DDBJ whole genome shotgun (WGS) entry which is preliminary data.</text>
</comment>
<name>A0AAP0E6N4_9MAGN</name>
<sequence length="63" mass="7284">MTPQGHACDVAHQVHSCDVAHEPVFKGIVMRILKYRIINYFVDTHFYVGPERHIAELSLKMSF</sequence>
<evidence type="ECO:0000313" key="1">
    <source>
        <dbReference type="EMBL" id="KAK9086300.1"/>
    </source>
</evidence>
<dbReference type="Proteomes" id="UP001420932">
    <property type="component" value="Unassembled WGS sequence"/>
</dbReference>
<dbReference type="EMBL" id="JBBNAF010000013">
    <property type="protein sequence ID" value="KAK9086300.1"/>
    <property type="molecule type" value="Genomic_DNA"/>
</dbReference>
<evidence type="ECO:0000313" key="2">
    <source>
        <dbReference type="Proteomes" id="UP001420932"/>
    </source>
</evidence>
<keyword evidence="2" id="KW-1185">Reference proteome</keyword>
<dbReference type="AlphaFoldDB" id="A0AAP0E6N4"/>
<protein>
    <submittedName>
        <fullName evidence="1">Uncharacterized protein</fullName>
    </submittedName>
</protein>
<accession>A0AAP0E6N4</accession>
<reference evidence="1 2" key="1">
    <citation type="submission" date="2024-01" db="EMBL/GenBank/DDBJ databases">
        <title>Genome assemblies of Stephania.</title>
        <authorList>
            <person name="Yang L."/>
        </authorList>
    </citation>
    <scope>NUCLEOTIDE SEQUENCE [LARGE SCALE GENOMIC DNA]</scope>
    <source>
        <strain evidence="1">YNDBR</strain>
        <tissue evidence="1">Leaf</tissue>
    </source>
</reference>
<organism evidence="1 2">
    <name type="scientific">Stephania yunnanensis</name>
    <dbReference type="NCBI Taxonomy" id="152371"/>
    <lineage>
        <taxon>Eukaryota</taxon>
        <taxon>Viridiplantae</taxon>
        <taxon>Streptophyta</taxon>
        <taxon>Embryophyta</taxon>
        <taxon>Tracheophyta</taxon>
        <taxon>Spermatophyta</taxon>
        <taxon>Magnoliopsida</taxon>
        <taxon>Ranunculales</taxon>
        <taxon>Menispermaceae</taxon>
        <taxon>Menispermoideae</taxon>
        <taxon>Cissampelideae</taxon>
        <taxon>Stephania</taxon>
    </lineage>
</organism>
<proteinExistence type="predicted"/>
<gene>
    <name evidence="1" type="ORF">Syun_028694</name>
</gene>